<evidence type="ECO:0000313" key="2">
    <source>
        <dbReference type="RefSeq" id="XP_016504828.1"/>
    </source>
</evidence>
<evidence type="ECO:0000256" key="1">
    <source>
        <dbReference type="SAM" id="Phobius"/>
    </source>
</evidence>
<name>A0A1S4CUP2_TOBAC</name>
<keyword evidence="1" id="KW-1133">Transmembrane helix</keyword>
<organism evidence="2">
    <name type="scientific">Nicotiana tabacum</name>
    <name type="common">Common tobacco</name>
    <dbReference type="NCBI Taxonomy" id="4097"/>
    <lineage>
        <taxon>Eukaryota</taxon>
        <taxon>Viridiplantae</taxon>
        <taxon>Streptophyta</taxon>
        <taxon>Embryophyta</taxon>
        <taxon>Tracheophyta</taxon>
        <taxon>Spermatophyta</taxon>
        <taxon>Magnoliopsida</taxon>
        <taxon>eudicotyledons</taxon>
        <taxon>Gunneridae</taxon>
        <taxon>Pentapetalae</taxon>
        <taxon>asterids</taxon>
        <taxon>lamiids</taxon>
        <taxon>Solanales</taxon>
        <taxon>Solanaceae</taxon>
        <taxon>Nicotianoideae</taxon>
        <taxon>Nicotianeae</taxon>
        <taxon>Nicotiana</taxon>
    </lineage>
</organism>
<proteinExistence type="predicted"/>
<dbReference type="PaxDb" id="4097-A0A1S4CUP2"/>
<feature type="transmembrane region" description="Helical" evidence="1">
    <location>
        <begin position="37"/>
        <end position="53"/>
    </location>
</feature>
<accession>A0A1S4CUP2</accession>
<feature type="transmembrane region" description="Helical" evidence="1">
    <location>
        <begin position="65"/>
        <end position="88"/>
    </location>
</feature>
<keyword evidence="1" id="KW-0472">Membrane</keyword>
<dbReference type="KEGG" id="nta:107822774"/>
<dbReference type="RefSeq" id="XP_016504828.1">
    <property type="nucleotide sequence ID" value="XM_016649342.1"/>
</dbReference>
<keyword evidence="1" id="KW-0812">Transmembrane</keyword>
<dbReference type="AlphaFoldDB" id="A0A1S4CUP2"/>
<gene>
    <name evidence="2" type="primary">LOC107822774</name>
</gene>
<sequence>MDVSPHITVSLSRSQNLQKKRRSEETPLIARVSAEEIIMFISIAVFILIRLLINRLQRRMPGRVIRIINWILIFVGIISWILLFWRFFTTVRTHVKPLPNNGGRLARKMHPIEYLNQTDELHLVSLASNPATPPPFRRGNNLSEFNFFTLAAVSPPLPQPVTQLTNNITICGYPQRNPPPRSKVYSTEASCFFRKINGEIN</sequence>
<reference evidence="2" key="1">
    <citation type="submission" date="2025-08" db="UniProtKB">
        <authorList>
            <consortium name="RefSeq"/>
        </authorList>
    </citation>
    <scope>IDENTIFICATION</scope>
</reference>
<dbReference type="OrthoDB" id="10406101at2759"/>
<protein>
    <submittedName>
        <fullName evidence="2">Uncharacterized protein</fullName>
    </submittedName>
</protein>